<evidence type="ECO:0000256" key="1">
    <source>
        <dbReference type="ARBA" id="ARBA00004141"/>
    </source>
</evidence>
<protein>
    <submittedName>
        <fullName evidence="7">Yip1 family protein</fullName>
    </submittedName>
</protein>
<dbReference type="Pfam" id="PF04893">
    <property type="entry name" value="Yip1"/>
    <property type="match status" value="1"/>
</dbReference>
<dbReference type="KEGG" id="plei:Q9312_13455"/>
<sequence>MSLRNTFGLLYEPEKQWQKISEKNDSVFKTYFKYIVVMALLPPAAAYVGSTHVGWTLGMSDTYRLTPQSALQLSVAAYLAILVAVLVLAWFVQWMAKTYGANPSYKRCVNLTAYSCTPLFLVSILGVYPILWLDMLFSLVAIGWAVYLLYNGVPIMMGIDRDRGFLFASSIITVCMCVLVGMLAITVIFWGWGLAPVFTH</sequence>
<keyword evidence="3 5" id="KW-1133">Transmembrane helix</keyword>
<keyword evidence="4 5" id="KW-0472">Membrane</keyword>
<proteinExistence type="predicted"/>
<evidence type="ECO:0000256" key="5">
    <source>
        <dbReference type="SAM" id="Phobius"/>
    </source>
</evidence>
<name>A0AA51RRD6_9GAMM</name>
<evidence type="ECO:0000259" key="6">
    <source>
        <dbReference type="Pfam" id="PF04893"/>
    </source>
</evidence>
<evidence type="ECO:0000256" key="2">
    <source>
        <dbReference type="ARBA" id="ARBA00022692"/>
    </source>
</evidence>
<dbReference type="RefSeq" id="WP_309201378.1">
    <property type="nucleotide sequence ID" value="NZ_CP133548.1"/>
</dbReference>
<feature type="transmembrane region" description="Helical" evidence="5">
    <location>
        <begin position="108"/>
        <end position="130"/>
    </location>
</feature>
<feature type="transmembrane region" description="Helical" evidence="5">
    <location>
        <begin position="136"/>
        <end position="153"/>
    </location>
</feature>
<feature type="domain" description="Yip1" evidence="6">
    <location>
        <begin position="7"/>
        <end position="181"/>
    </location>
</feature>
<feature type="transmembrane region" description="Helical" evidence="5">
    <location>
        <begin position="31"/>
        <end position="55"/>
    </location>
</feature>
<reference evidence="7 8" key="1">
    <citation type="submission" date="2023-08" db="EMBL/GenBank/DDBJ databases">
        <title>Pleionea litopenaei sp. nov., isolated from stomach of juvenile Litopenaeus vannamei.</title>
        <authorList>
            <person name="Rho A.M."/>
            <person name="Hwang C.Y."/>
        </authorList>
    </citation>
    <scope>NUCLEOTIDE SEQUENCE [LARGE SCALE GENOMIC DNA]</scope>
    <source>
        <strain evidence="7 8">HL-JVS1</strain>
    </source>
</reference>
<evidence type="ECO:0000313" key="7">
    <source>
        <dbReference type="EMBL" id="WMS86226.1"/>
    </source>
</evidence>
<dbReference type="GO" id="GO:0016020">
    <property type="term" value="C:membrane"/>
    <property type="evidence" value="ECO:0007669"/>
    <property type="project" value="UniProtKB-SubCell"/>
</dbReference>
<evidence type="ECO:0000313" key="8">
    <source>
        <dbReference type="Proteomes" id="UP001239782"/>
    </source>
</evidence>
<feature type="transmembrane region" description="Helical" evidence="5">
    <location>
        <begin position="75"/>
        <end position="96"/>
    </location>
</feature>
<evidence type="ECO:0000256" key="3">
    <source>
        <dbReference type="ARBA" id="ARBA00022989"/>
    </source>
</evidence>
<evidence type="ECO:0000256" key="4">
    <source>
        <dbReference type="ARBA" id="ARBA00023136"/>
    </source>
</evidence>
<dbReference type="Proteomes" id="UP001239782">
    <property type="component" value="Chromosome"/>
</dbReference>
<gene>
    <name evidence="7" type="ORF">Q9312_13455</name>
</gene>
<dbReference type="EMBL" id="CP133548">
    <property type="protein sequence ID" value="WMS86226.1"/>
    <property type="molecule type" value="Genomic_DNA"/>
</dbReference>
<comment type="subcellular location">
    <subcellularLocation>
        <location evidence="1">Membrane</location>
        <topology evidence="1">Multi-pass membrane protein</topology>
    </subcellularLocation>
</comment>
<keyword evidence="8" id="KW-1185">Reference proteome</keyword>
<accession>A0AA51RRD6</accession>
<organism evidence="7 8">
    <name type="scientific">Pleionea litopenaei</name>
    <dbReference type="NCBI Taxonomy" id="3070815"/>
    <lineage>
        <taxon>Bacteria</taxon>
        <taxon>Pseudomonadati</taxon>
        <taxon>Pseudomonadota</taxon>
        <taxon>Gammaproteobacteria</taxon>
        <taxon>Oceanospirillales</taxon>
        <taxon>Pleioneaceae</taxon>
        <taxon>Pleionea</taxon>
    </lineage>
</organism>
<dbReference type="AlphaFoldDB" id="A0AA51RRD6"/>
<dbReference type="InterPro" id="IPR006977">
    <property type="entry name" value="Yip1_dom"/>
</dbReference>
<keyword evidence="2 5" id="KW-0812">Transmembrane</keyword>
<feature type="transmembrane region" description="Helical" evidence="5">
    <location>
        <begin position="165"/>
        <end position="192"/>
    </location>
</feature>